<dbReference type="Proteomes" id="UP001283361">
    <property type="component" value="Unassembled WGS sequence"/>
</dbReference>
<evidence type="ECO:0000313" key="1">
    <source>
        <dbReference type="EMBL" id="KAK3754973.1"/>
    </source>
</evidence>
<dbReference type="AlphaFoldDB" id="A0AAE1D3T7"/>
<dbReference type="EMBL" id="JAWDGP010005615">
    <property type="protein sequence ID" value="KAK3754973.1"/>
    <property type="molecule type" value="Genomic_DNA"/>
</dbReference>
<accession>A0AAE1D3T7</accession>
<sequence>MRVRSELYLLDFVSQHNGLALHDLMQIGALEVYLRSGPLGQRLLREALKMLPRTGIEDSESSSSMFPKTFESCHRLYLSFCRLQRFEF</sequence>
<proteinExistence type="predicted"/>
<protein>
    <submittedName>
        <fullName evidence="1">Uncharacterized protein</fullName>
    </submittedName>
</protein>
<keyword evidence="2" id="KW-1185">Reference proteome</keyword>
<evidence type="ECO:0000313" key="2">
    <source>
        <dbReference type="Proteomes" id="UP001283361"/>
    </source>
</evidence>
<comment type="caution">
    <text evidence="1">The sequence shown here is derived from an EMBL/GenBank/DDBJ whole genome shotgun (WGS) entry which is preliminary data.</text>
</comment>
<name>A0AAE1D3T7_9GAST</name>
<organism evidence="1 2">
    <name type="scientific">Elysia crispata</name>
    <name type="common">lettuce slug</name>
    <dbReference type="NCBI Taxonomy" id="231223"/>
    <lineage>
        <taxon>Eukaryota</taxon>
        <taxon>Metazoa</taxon>
        <taxon>Spiralia</taxon>
        <taxon>Lophotrochozoa</taxon>
        <taxon>Mollusca</taxon>
        <taxon>Gastropoda</taxon>
        <taxon>Heterobranchia</taxon>
        <taxon>Euthyneura</taxon>
        <taxon>Panpulmonata</taxon>
        <taxon>Sacoglossa</taxon>
        <taxon>Placobranchoidea</taxon>
        <taxon>Plakobranchidae</taxon>
        <taxon>Elysia</taxon>
    </lineage>
</organism>
<reference evidence="1" key="1">
    <citation type="journal article" date="2023" name="G3 (Bethesda)">
        <title>A reference genome for the long-term kleptoplast-retaining sea slug Elysia crispata morphotype clarki.</title>
        <authorList>
            <person name="Eastman K.E."/>
            <person name="Pendleton A.L."/>
            <person name="Shaikh M.A."/>
            <person name="Suttiyut T."/>
            <person name="Ogas R."/>
            <person name="Tomko P."/>
            <person name="Gavelis G."/>
            <person name="Widhalm J.R."/>
            <person name="Wisecaver J.H."/>
        </authorList>
    </citation>
    <scope>NUCLEOTIDE SEQUENCE</scope>
    <source>
        <strain evidence="1">ECLA1</strain>
    </source>
</reference>
<gene>
    <name evidence="1" type="ORF">RRG08_065020</name>
</gene>